<feature type="domain" description="IPT/TIG" evidence="1">
    <location>
        <begin position="24"/>
        <end position="108"/>
    </location>
</feature>
<feature type="domain" description="IPT/TIG" evidence="1">
    <location>
        <begin position="109"/>
        <end position="194"/>
    </location>
</feature>
<name>A0ABQ3T2Q3_9ACTN</name>
<proteinExistence type="predicted"/>
<dbReference type="InterPro" id="IPR031148">
    <property type="entry name" value="Plexin"/>
</dbReference>
<dbReference type="PANTHER" id="PTHR22625:SF70">
    <property type="entry name" value="PLEXIN A, ISOFORM A"/>
    <property type="match status" value="1"/>
</dbReference>
<evidence type="ECO:0000313" key="2">
    <source>
        <dbReference type="EMBL" id="GHI74667.1"/>
    </source>
</evidence>
<dbReference type="CDD" id="cd00603">
    <property type="entry name" value="IPT_PCSR"/>
    <property type="match status" value="1"/>
</dbReference>
<reference evidence="3" key="1">
    <citation type="submission" date="2023-07" db="EMBL/GenBank/DDBJ databases">
        <title>Whole genome shotgun sequence of Streptomyces spororaveus NBRC 15456.</title>
        <authorList>
            <person name="Komaki H."/>
            <person name="Tamura T."/>
        </authorList>
    </citation>
    <scope>NUCLEOTIDE SEQUENCE [LARGE SCALE GENOMIC DNA]</scope>
    <source>
        <strain evidence="3">NBRC 15456</strain>
    </source>
</reference>
<dbReference type="EMBL" id="BNED01000002">
    <property type="protein sequence ID" value="GHI74667.1"/>
    <property type="molecule type" value="Genomic_DNA"/>
</dbReference>
<dbReference type="InterPro" id="IPR013783">
    <property type="entry name" value="Ig-like_fold"/>
</dbReference>
<keyword evidence="3" id="KW-1185">Reference proteome</keyword>
<comment type="caution">
    <text evidence="2">The sequence shown here is derived from an EMBL/GenBank/DDBJ whole genome shotgun (WGS) entry which is preliminary data.</text>
</comment>
<dbReference type="InterPro" id="IPR014756">
    <property type="entry name" value="Ig_E-set"/>
</dbReference>
<dbReference type="CDD" id="cd00102">
    <property type="entry name" value="IPT"/>
    <property type="match status" value="1"/>
</dbReference>
<evidence type="ECO:0000259" key="1">
    <source>
        <dbReference type="SMART" id="SM00429"/>
    </source>
</evidence>
<dbReference type="SUPFAM" id="SSF81296">
    <property type="entry name" value="E set domains"/>
    <property type="match status" value="2"/>
</dbReference>
<sequence length="195" mass="19214">MRATNPGGTSAANSATRFTYTSPLPPLTALSPNNGPVAGRNLVTITGTNFTGANSVAFGTNYAASGNCSSPTICTMKVPAGVIGMVDVRVHNPYGWSAPVAAGRYAYGPATITAVSPAGGPAAGGNKVTLTGTNLADTTAVTFGTGRNGTGLACTATSCTVTAPADTASTKVSVQAVNAAGTSPVDNRTQYTYGS</sequence>
<evidence type="ECO:0000313" key="3">
    <source>
        <dbReference type="Proteomes" id="UP000608522"/>
    </source>
</evidence>
<dbReference type="Gene3D" id="2.60.40.10">
    <property type="entry name" value="Immunoglobulins"/>
    <property type="match status" value="2"/>
</dbReference>
<protein>
    <recommendedName>
        <fullName evidence="1">IPT/TIG domain-containing protein</fullName>
    </recommendedName>
</protein>
<dbReference type="Proteomes" id="UP000608522">
    <property type="component" value="Unassembled WGS sequence"/>
</dbReference>
<accession>A0ABQ3T2Q3</accession>
<dbReference type="SMART" id="SM00429">
    <property type="entry name" value="IPT"/>
    <property type="match status" value="2"/>
</dbReference>
<dbReference type="Pfam" id="PF01833">
    <property type="entry name" value="TIG"/>
    <property type="match status" value="2"/>
</dbReference>
<dbReference type="PANTHER" id="PTHR22625">
    <property type="entry name" value="PLEXIN"/>
    <property type="match status" value="1"/>
</dbReference>
<gene>
    <name evidence="2" type="ORF">Sspor_02280</name>
</gene>
<dbReference type="InterPro" id="IPR002909">
    <property type="entry name" value="IPT_dom"/>
</dbReference>
<organism evidence="2 3">
    <name type="scientific">Streptomyces spororaveus</name>
    <dbReference type="NCBI Taxonomy" id="284039"/>
    <lineage>
        <taxon>Bacteria</taxon>
        <taxon>Bacillati</taxon>
        <taxon>Actinomycetota</taxon>
        <taxon>Actinomycetes</taxon>
        <taxon>Kitasatosporales</taxon>
        <taxon>Streptomycetaceae</taxon>
        <taxon>Streptomyces</taxon>
    </lineage>
</organism>
<dbReference type="RefSeq" id="WP_202197256.1">
    <property type="nucleotide sequence ID" value="NZ_BAAATO010000082.1"/>
</dbReference>